<dbReference type="InterPro" id="IPR002129">
    <property type="entry name" value="PyrdxlP-dep_de-COase"/>
</dbReference>
<evidence type="ECO:0000256" key="1">
    <source>
        <dbReference type="ARBA" id="ARBA00001933"/>
    </source>
</evidence>
<dbReference type="HOGENOM" id="CLU_919510_0_0_1"/>
<dbReference type="InterPro" id="IPR015424">
    <property type="entry name" value="PyrdxlP-dep_Trfase"/>
</dbReference>
<feature type="modified residue" description="N6-(pyridoxal phosphate)lysine" evidence="6">
    <location>
        <position position="170"/>
    </location>
</feature>
<dbReference type="SUPFAM" id="SSF53383">
    <property type="entry name" value="PLP-dependent transferases"/>
    <property type="match status" value="1"/>
</dbReference>
<evidence type="ECO:0000313" key="9">
    <source>
        <dbReference type="Proteomes" id="UP000001514"/>
    </source>
</evidence>
<accession>D8R834</accession>
<dbReference type="PANTHER" id="PTHR46101">
    <property type="match status" value="1"/>
</dbReference>
<organism evidence="9">
    <name type="scientific">Selaginella moellendorffii</name>
    <name type="common">Spikemoss</name>
    <dbReference type="NCBI Taxonomy" id="88036"/>
    <lineage>
        <taxon>Eukaryota</taxon>
        <taxon>Viridiplantae</taxon>
        <taxon>Streptophyta</taxon>
        <taxon>Embryophyta</taxon>
        <taxon>Tracheophyta</taxon>
        <taxon>Lycopodiopsida</taxon>
        <taxon>Selaginellales</taxon>
        <taxon>Selaginellaceae</taxon>
        <taxon>Selaginella</taxon>
    </lineage>
</organism>
<evidence type="ECO:0000256" key="2">
    <source>
        <dbReference type="ARBA" id="ARBA00009533"/>
    </source>
</evidence>
<evidence type="ECO:0000256" key="3">
    <source>
        <dbReference type="ARBA" id="ARBA00022793"/>
    </source>
</evidence>
<keyword evidence="3" id="KW-0210">Decarboxylase</keyword>
<comment type="similarity">
    <text evidence="2 7">Belongs to the group II decarboxylase family.</text>
</comment>
<dbReference type="PROSITE" id="PS00392">
    <property type="entry name" value="DDC_GAD_HDC_YDC"/>
    <property type="match status" value="1"/>
</dbReference>
<evidence type="ECO:0000313" key="8">
    <source>
        <dbReference type="EMBL" id="EFJ31634.1"/>
    </source>
</evidence>
<dbReference type="GO" id="GO:0016831">
    <property type="term" value="F:carboxy-lyase activity"/>
    <property type="evidence" value="ECO:0007669"/>
    <property type="project" value="UniProtKB-KW"/>
</dbReference>
<keyword evidence="4 6" id="KW-0663">Pyridoxal phosphate</keyword>
<evidence type="ECO:0000256" key="7">
    <source>
        <dbReference type="RuleBase" id="RU000382"/>
    </source>
</evidence>
<keyword evidence="9" id="KW-1185">Reference proteome</keyword>
<protein>
    <submittedName>
        <fullName evidence="8">Uncharacterized protein</fullName>
    </submittedName>
</protein>
<name>D8R834_SELML</name>
<dbReference type="STRING" id="88036.D8R834"/>
<dbReference type="AlphaFoldDB" id="D8R834"/>
<dbReference type="InParanoid" id="D8R834"/>
<evidence type="ECO:0000256" key="4">
    <source>
        <dbReference type="ARBA" id="ARBA00022898"/>
    </source>
</evidence>
<keyword evidence="5 7" id="KW-0456">Lyase</keyword>
<dbReference type="GO" id="GO:0030170">
    <property type="term" value="F:pyridoxal phosphate binding"/>
    <property type="evidence" value="ECO:0007669"/>
    <property type="project" value="InterPro"/>
</dbReference>
<sequence>MEECRDTLIETVNLILTDGNLEEHPADRLQARKETLIRTLAYLKQQLPRFMVQANQKIDELNDFLGMHRGHPIFVNLNYGTTFKGAFDSVVEAMDTLVRFYDHDKRIIDVGGTPSVRFHVDGALGAAYMPYLKMAAEEGRKFEDGCAVAVAPEFDLSLDAVHSIAMSGHKWIGALVPCGIFMSKTRYQLNPPSNPNYIGTPDTSFAGSRNGLSAVYMWSDISKHKLKQQIDKAVQCQGKARFINDTMTELDKKLKLDLWVALSPTVRFRQLNDDLTASPTLSMVCNASIHRSMQWSMSLRRWC</sequence>
<comment type="cofactor">
    <cofactor evidence="1 6 7">
        <name>pyridoxal 5'-phosphate</name>
        <dbReference type="ChEBI" id="CHEBI:597326"/>
    </cofactor>
</comment>
<dbReference type="OMA" id="FEDGCAV"/>
<evidence type="ECO:0000256" key="5">
    <source>
        <dbReference type="ARBA" id="ARBA00023239"/>
    </source>
</evidence>
<dbReference type="Pfam" id="PF00282">
    <property type="entry name" value="Pyridoxal_deC"/>
    <property type="match status" value="1"/>
</dbReference>
<dbReference type="EMBL" id="GL377573">
    <property type="protein sequence ID" value="EFJ31634.1"/>
    <property type="molecule type" value="Genomic_DNA"/>
</dbReference>
<evidence type="ECO:0000256" key="6">
    <source>
        <dbReference type="PIRSR" id="PIRSR602129-50"/>
    </source>
</evidence>
<dbReference type="Gene3D" id="3.40.640.10">
    <property type="entry name" value="Type I PLP-dependent aspartate aminotransferase-like (Major domain)"/>
    <property type="match status" value="1"/>
</dbReference>
<proteinExistence type="inferred from homology"/>
<dbReference type="InterPro" id="IPR021115">
    <property type="entry name" value="Pyridoxal-P_BS"/>
</dbReference>
<dbReference type="KEGG" id="smo:SELMODRAFT_408374"/>
<dbReference type="PANTHER" id="PTHR46101:SF18">
    <property type="entry name" value="HISTIDINE DECARBOXYLASE"/>
    <property type="match status" value="1"/>
</dbReference>
<dbReference type="Proteomes" id="UP000001514">
    <property type="component" value="Unassembled WGS sequence"/>
</dbReference>
<dbReference type="InterPro" id="IPR051151">
    <property type="entry name" value="Group_II_Decarboxylase"/>
</dbReference>
<gene>
    <name evidence="8" type="ORF">SELMODRAFT_408374</name>
</gene>
<dbReference type="Gramene" id="EFJ31634">
    <property type="protein sequence ID" value="EFJ31634"/>
    <property type="gene ID" value="SELMODRAFT_408374"/>
</dbReference>
<dbReference type="InterPro" id="IPR015421">
    <property type="entry name" value="PyrdxlP-dep_Trfase_major"/>
</dbReference>
<dbReference type="GO" id="GO:0019752">
    <property type="term" value="P:carboxylic acid metabolic process"/>
    <property type="evidence" value="ECO:0007669"/>
    <property type="project" value="InterPro"/>
</dbReference>
<reference evidence="8 9" key="1">
    <citation type="journal article" date="2011" name="Science">
        <title>The Selaginella genome identifies genetic changes associated with the evolution of vascular plants.</title>
        <authorList>
            <person name="Banks J.A."/>
            <person name="Nishiyama T."/>
            <person name="Hasebe M."/>
            <person name="Bowman J.L."/>
            <person name="Gribskov M."/>
            <person name="dePamphilis C."/>
            <person name="Albert V.A."/>
            <person name="Aono N."/>
            <person name="Aoyama T."/>
            <person name="Ambrose B.A."/>
            <person name="Ashton N.W."/>
            <person name="Axtell M.J."/>
            <person name="Barker E."/>
            <person name="Barker M.S."/>
            <person name="Bennetzen J.L."/>
            <person name="Bonawitz N.D."/>
            <person name="Chapple C."/>
            <person name="Cheng C."/>
            <person name="Correa L.G."/>
            <person name="Dacre M."/>
            <person name="DeBarry J."/>
            <person name="Dreyer I."/>
            <person name="Elias M."/>
            <person name="Engstrom E.M."/>
            <person name="Estelle M."/>
            <person name="Feng L."/>
            <person name="Finet C."/>
            <person name="Floyd S.K."/>
            <person name="Frommer W.B."/>
            <person name="Fujita T."/>
            <person name="Gramzow L."/>
            <person name="Gutensohn M."/>
            <person name="Harholt J."/>
            <person name="Hattori M."/>
            <person name="Heyl A."/>
            <person name="Hirai T."/>
            <person name="Hiwatashi Y."/>
            <person name="Ishikawa M."/>
            <person name="Iwata M."/>
            <person name="Karol K.G."/>
            <person name="Koehler B."/>
            <person name="Kolukisaoglu U."/>
            <person name="Kubo M."/>
            <person name="Kurata T."/>
            <person name="Lalonde S."/>
            <person name="Li K."/>
            <person name="Li Y."/>
            <person name="Litt A."/>
            <person name="Lyons E."/>
            <person name="Manning G."/>
            <person name="Maruyama T."/>
            <person name="Michael T.P."/>
            <person name="Mikami K."/>
            <person name="Miyazaki S."/>
            <person name="Morinaga S."/>
            <person name="Murata T."/>
            <person name="Mueller-Roeber B."/>
            <person name="Nelson D.R."/>
            <person name="Obara M."/>
            <person name="Oguri Y."/>
            <person name="Olmstead R.G."/>
            <person name="Onodera N."/>
            <person name="Petersen B.L."/>
            <person name="Pils B."/>
            <person name="Prigge M."/>
            <person name="Rensing S.A."/>
            <person name="Riano-Pachon D.M."/>
            <person name="Roberts A.W."/>
            <person name="Sato Y."/>
            <person name="Scheller H.V."/>
            <person name="Schulz B."/>
            <person name="Schulz C."/>
            <person name="Shakirov E.V."/>
            <person name="Shibagaki N."/>
            <person name="Shinohara N."/>
            <person name="Shippen D.E."/>
            <person name="Soerensen I."/>
            <person name="Sotooka R."/>
            <person name="Sugimoto N."/>
            <person name="Sugita M."/>
            <person name="Sumikawa N."/>
            <person name="Tanurdzic M."/>
            <person name="Theissen G."/>
            <person name="Ulvskov P."/>
            <person name="Wakazuki S."/>
            <person name="Weng J.K."/>
            <person name="Willats W.W."/>
            <person name="Wipf D."/>
            <person name="Wolf P.G."/>
            <person name="Yang L."/>
            <person name="Zimmer A.D."/>
            <person name="Zhu Q."/>
            <person name="Mitros T."/>
            <person name="Hellsten U."/>
            <person name="Loque D."/>
            <person name="Otillar R."/>
            <person name="Salamov A."/>
            <person name="Schmutz J."/>
            <person name="Shapiro H."/>
            <person name="Lindquist E."/>
            <person name="Lucas S."/>
            <person name="Rokhsar D."/>
            <person name="Grigoriev I.V."/>
        </authorList>
    </citation>
    <scope>NUCLEOTIDE SEQUENCE [LARGE SCALE GENOMIC DNA]</scope>
</reference>
<dbReference type="eggNOG" id="KOG0629">
    <property type="taxonomic scope" value="Eukaryota"/>
</dbReference>